<proteinExistence type="predicted"/>
<dbReference type="PANTHER" id="PTHR38436:SF1">
    <property type="entry name" value="ESTER CYCLASE"/>
    <property type="match status" value="1"/>
</dbReference>
<accession>A0A5B8UFF7</accession>
<evidence type="ECO:0000256" key="1">
    <source>
        <dbReference type="SAM" id="MobiDB-lite"/>
    </source>
</evidence>
<gene>
    <name evidence="3" type="ORF">FSB75_04545</name>
</gene>
<feature type="chain" id="PRO_5023106009" evidence="2">
    <location>
        <begin position="19"/>
        <end position="187"/>
    </location>
</feature>
<dbReference type="PANTHER" id="PTHR38436">
    <property type="entry name" value="POLYKETIDE CYCLASE SNOAL-LIKE DOMAIN"/>
    <property type="match status" value="1"/>
</dbReference>
<protein>
    <submittedName>
        <fullName evidence="3">Ester cyclase</fullName>
    </submittedName>
</protein>
<organism evidence="3 4">
    <name type="scientific">Flavisolibacter ginsenosidimutans</name>
    <dbReference type="NCBI Taxonomy" id="661481"/>
    <lineage>
        <taxon>Bacteria</taxon>
        <taxon>Pseudomonadati</taxon>
        <taxon>Bacteroidota</taxon>
        <taxon>Chitinophagia</taxon>
        <taxon>Chitinophagales</taxon>
        <taxon>Chitinophagaceae</taxon>
        <taxon>Flavisolibacter</taxon>
    </lineage>
</organism>
<dbReference type="InterPro" id="IPR032710">
    <property type="entry name" value="NTF2-like_dom_sf"/>
</dbReference>
<dbReference type="InterPro" id="IPR009959">
    <property type="entry name" value="Cyclase_SnoaL-like"/>
</dbReference>
<evidence type="ECO:0000256" key="2">
    <source>
        <dbReference type="SAM" id="SignalP"/>
    </source>
</evidence>
<name>A0A5B8UFF7_9BACT</name>
<dbReference type="EMBL" id="CP042433">
    <property type="protein sequence ID" value="QEC55203.1"/>
    <property type="molecule type" value="Genomic_DNA"/>
</dbReference>
<evidence type="ECO:0000313" key="4">
    <source>
        <dbReference type="Proteomes" id="UP000321204"/>
    </source>
</evidence>
<reference evidence="3 4" key="1">
    <citation type="journal article" date="2015" name="Int. J. Syst. Evol. Microbiol.">
        <title>Flavisolibacter ginsenosidimutans sp. nov., with ginsenoside-converting activity isolated from soil used for cultivating ginseng.</title>
        <authorList>
            <person name="Zhao Y."/>
            <person name="Liu Q."/>
            <person name="Kang M.S."/>
            <person name="Jin F."/>
            <person name="Yu H."/>
            <person name="Im W.T."/>
        </authorList>
    </citation>
    <scope>NUCLEOTIDE SEQUENCE [LARGE SCALE GENOMIC DNA]</scope>
    <source>
        <strain evidence="3 4">Gsoil 636</strain>
    </source>
</reference>
<keyword evidence="2" id="KW-0732">Signal</keyword>
<feature type="compositionally biased region" description="Low complexity" evidence="1">
    <location>
        <begin position="35"/>
        <end position="44"/>
    </location>
</feature>
<dbReference type="SUPFAM" id="SSF54427">
    <property type="entry name" value="NTF2-like"/>
    <property type="match status" value="1"/>
</dbReference>
<dbReference type="AlphaFoldDB" id="A0A5B8UFF7"/>
<dbReference type="KEGG" id="fgg:FSB75_04545"/>
<dbReference type="PROSITE" id="PS51257">
    <property type="entry name" value="PROKAR_LIPOPROTEIN"/>
    <property type="match status" value="1"/>
</dbReference>
<dbReference type="Gene3D" id="3.10.450.50">
    <property type="match status" value="1"/>
</dbReference>
<dbReference type="Pfam" id="PF07366">
    <property type="entry name" value="SnoaL"/>
    <property type="match status" value="1"/>
</dbReference>
<dbReference type="GO" id="GO:0030638">
    <property type="term" value="P:polyketide metabolic process"/>
    <property type="evidence" value="ECO:0007669"/>
    <property type="project" value="InterPro"/>
</dbReference>
<dbReference type="Proteomes" id="UP000321204">
    <property type="component" value="Chromosome"/>
</dbReference>
<feature type="signal peptide" evidence="2">
    <location>
        <begin position="1"/>
        <end position="18"/>
    </location>
</feature>
<dbReference type="RefSeq" id="WP_146783437.1">
    <property type="nucleotide sequence ID" value="NZ_BAABIO010000006.1"/>
</dbReference>
<keyword evidence="4" id="KW-1185">Reference proteome</keyword>
<evidence type="ECO:0000313" key="3">
    <source>
        <dbReference type="EMBL" id="QEC55203.1"/>
    </source>
</evidence>
<feature type="region of interest" description="Disordered" evidence="1">
    <location>
        <begin position="25"/>
        <end position="52"/>
    </location>
</feature>
<sequence>MKRVFALLLAGTALTFTACTSNTEVKGMNDKDSSGAKMSTSSASDSKEMKDERNKNIALQSIEGVNKHDPATVLKDALENTEDYGDGSGRVMKGKDSLMTMIKAWFTAFPDVKGENLKAAADGEWVVVWGNWSGTWKGDYMGQKATGKTYHLRDADIFRINDEGKITEHHSLSTWPAMAAQIGMKMQ</sequence>
<dbReference type="OrthoDB" id="9182871at2"/>